<reference evidence="11" key="1">
    <citation type="submission" date="2019-02" db="EMBL/GenBank/DDBJ databases">
        <authorList>
            <person name="Gruber-Vodicka R. H."/>
            <person name="Seah K. B. B."/>
        </authorList>
    </citation>
    <scope>NUCLEOTIDE SEQUENCE</scope>
    <source>
        <strain evidence="11">BECK_S313</strain>
    </source>
</reference>
<proteinExistence type="inferred from homology"/>
<comment type="similarity">
    <text evidence="9">Belongs to the FtsQ/DivIB family. FtsQ subfamily.</text>
</comment>
<gene>
    <name evidence="9" type="primary">ftsQ</name>
    <name evidence="11" type="ORF">BECKLPF1236B_GA0070989_100624</name>
</gene>
<dbReference type="PANTHER" id="PTHR35851:SF1">
    <property type="entry name" value="CELL DIVISION PROTEIN FTSQ"/>
    <property type="match status" value="1"/>
</dbReference>
<dbReference type="GO" id="GO:0043093">
    <property type="term" value="P:FtsZ-dependent cytokinesis"/>
    <property type="evidence" value="ECO:0007669"/>
    <property type="project" value="UniProtKB-UniRule"/>
</dbReference>
<dbReference type="Pfam" id="PF03799">
    <property type="entry name" value="FtsQ_DivIB_C"/>
    <property type="match status" value="1"/>
</dbReference>
<evidence type="ECO:0000259" key="10">
    <source>
        <dbReference type="PROSITE" id="PS51779"/>
    </source>
</evidence>
<comment type="subunit">
    <text evidence="9">Part of a complex composed of FtsB, FtsL and FtsQ.</text>
</comment>
<keyword evidence="4 9" id="KW-0132">Cell division</keyword>
<evidence type="ECO:0000313" key="11">
    <source>
        <dbReference type="EMBL" id="VFK09200.1"/>
    </source>
</evidence>
<evidence type="ECO:0000256" key="8">
    <source>
        <dbReference type="ARBA" id="ARBA00023306"/>
    </source>
</evidence>
<keyword evidence="3 9" id="KW-0997">Cell inner membrane</keyword>
<comment type="subcellular location">
    <subcellularLocation>
        <location evidence="9">Cell inner membrane</location>
        <topology evidence="9">Single-pass type II membrane protein</topology>
    </subcellularLocation>
    <subcellularLocation>
        <location evidence="1">Membrane</location>
    </subcellularLocation>
    <text evidence="9">Localizes to the division septum.</text>
</comment>
<dbReference type="AlphaFoldDB" id="A0A450VWR0"/>
<dbReference type="GO" id="GO:0090529">
    <property type="term" value="P:cell septum assembly"/>
    <property type="evidence" value="ECO:0007669"/>
    <property type="project" value="InterPro"/>
</dbReference>
<comment type="function">
    <text evidence="9">Essential cell division protein. May link together the upstream cell division proteins, which are predominantly cytoplasmic, with the downstream cell division proteins, which are predominantly periplasmic. May control correct divisome assembly.</text>
</comment>
<dbReference type="PROSITE" id="PS51779">
    <property type="entry name" value="POTRA"/>
    <property type="match status" value="1"/>
</dbReference>
<accession>A0A450VWR0</accession>
<keyword evidence="6 9" id="KW-1133">Transmembrane helix</keyword>
<evidence type="ECO:0000256" key="7">
    <source>
        <dbReference type="ARBA" id="ARBA00023136"/>
    </source>
</evidence>
<evidence type="ECO:0000256" key="4">
    <source>
        <dbReference type="ARBA" id="ARBA00022618"/>
    </source>
</evidence>
<dbReference type="InterPro" id="IPR013685">
    <property type="entry name" value="POTRA_FtsQ_type"/>
</dbReference>
<dbReference type="Pfam" id="PF08478">
    <property type="entry name" value="POTRA_1"/>
    <property type="match status" value="1"/>
</dbReference>
<dbReference type="EMBL" id="CAADFK010000006">
    <property type="protein sequence ID" value="VFK09200.1"/>
    <property type="molecule type" value="Genomic_DNA"/>
</dbReference>
<keyword evidence="7 9" id="KW-0472">Membrane</keyword>
<evidence type="ECO:0000256" key="2">
    <source>
        <dbReference type="ARBA" id="ARBA00022475"/>
    </source>
</evidence>
<protein>
    <recommendedName>
        <fullName evidence="9">Cell division protein FtsQ</fullName>
    </recommendedName>
</protein>
<dbReference type="HAMAP" id="MF_00911">
    <property type="entry name" value="FtsQ_subfam"/>
    <property type="match status" value="1"/>
</dbReference>
<dbReference type="GO" id="GO:0032153">
    <property type="term" value="C:cell division site"/>
    <property type="evidence" value="ECO:0007669"/>
    <property type="project" value="UniProtKB-UniRule"/>
</dbReference>
<organism evidence="11">
    <name type="scientific">Candidatus Kentrum sp. LPFa</name>
    <dbReference type="NCBI Taxonomy" id="2126335"/>
    <lineage>
        <taxon>Bacteria</taxon>
        <taxon>Pseudomonadati</taxon>
        <taxon>Pseudomonadota</taxon>
        <taxon>Gammaproteobacteria</taxon>
        <taxon>Candidatus Kentrum</taxon>
    </lineage>
</organism>
<keyword evidence="8 9" id="KW-0131">Cell cycle</keyword>
<dbReference type="PANTHER" id="PTHR35851">
    <property type="entry name" value="CELL DIVISION PROTEIN FTSQ"/>
    <property type="match status" value="1"/>
</dbReference>
<dbReference type="InterPro" id="IPR034746">
    <property type="entry name" value="POTRA"/>
</dbReference>
<evidence type="ECO:0000256" key="3">
    <source>
        <dbReference type="ARBA" id="ARBA00022519"/>
    </source>
</evidence>
<dbReference type="InterPro" id="IPR005548">
    <property type="entry name" value="Cell_div_FtsQ/DivIB_C"/>
</dbReference>
<name>A0A450VWR0_9GAMM</name>
<dbReference type="Gene3D" id="3.40.50.11690">
    <property type="entry name" value="Cell division protein FtsQ/DivIB"/>
    <property type="match status" value="1"/>
</dbReference>
<dbReference type="Gene3D" id="3.10.20.310">
    <property type="entry name" value="membrane protein fhac"/>
    <property type="match status" value="1"/>
</dbReference>
<keyword evidence="2 9" id="KW-1003">Cell membrane</keyword>
<dbReference type="InterPro" id="IPR026579">
    <property type="entry name" value="FtsQ"/>
</dbReference>
<evidence type="ECO:0000256" key="9">
    <source>
        <dbReference type="HAMAP-Rule" id="MF_00911"/>
    </source>
</evidence>
<keyword evidence="5 9" id="KW-0812">Transmembrane</keyword>
<dbReference type="GO" id="GO:0005886">
    <property type="term" value="C:plasma membrane"/>
    <property type="evidence" value="ECO:0007669"/>
    <property type="project" value="UniProtKB-SubCell"/>
</dbReference>
<feature type="domain" description="POTRA" evidence="10">
    <location>
        <begin position="17"/>
        <end position="86"/>
    </location>
</feature>
<sequence>MVVFGALIYMMPALSRMPISHVRVVGELREITEVSLREAISSHLAKGFFVVDVAAVRRDILKLPWMKSVSVRRTWPGSLRVAVLEHKAEARWFDGGLLATDGTLFQPLPNSYPADLPMLKGISGRHAEMLRQYRELRRVLRPIKWEIRQFTRTERPIWEIELDSGLDDGLVIVLENKNSVAVLEQFARTAPAIFGERINDVSRVDLRYANGFSVRWRPSAPSGISEPLAKRP</sequence>
<dbReference type="InterPro" id="IPR045335">
    <property type="entry name" value="FtsQ_C_sf"/>
</dbReference>
<evidence type="ECO:0000256" key="5">
    <source>
        <dbReference type="ARBA" id="ARBA00022692"/>
    </source>
</evidence>
<evidence type="ECO:0000256" key="6">
    <source>
        <dbReference type="ARBA" id="ARBA00022989"/>
    </source>
</evidence>
<evidence type="ECO:0000256" key="1">
    <source>
        <dbReference type="ARBA" id="ARBA00004370"/>
    </source>
</evidence>